<dbReference type="KEGG" id="cam:101510300"/>
<dbReference type="eggNOG" id="ENOG502R770">
    <property type="taxonomic scope" value="Eukaryota"/>
</dbReference>
<reference evidence="12" key="1">
    <citation type="journal article" date="2013" name="Nat. Biotechnol.">
        <title>Draft genome sequence of chickpea (Cicer arietinum) provides a resource for trait improvement.</title>
        <authorList>
            <person name="Varshney R.K."/>
            <person name="Song C."/>
            <person name="Saxena R.K."/>
            <person name="Azam S."/>
            <person name="Yu S."/>
            <person name="Sharpe A.G."/>
            <person name="Cannon S."/>
            <person name="Baek J."/>
            <person name="Rosen B.D."/>
            <person name="Tar'an B."/>
            <person name="Millan T."/>
            <person name="Zhang X."/>
            <person name="Ramsay L.D."/>
            <person name="Iwata A."/>
            <person name="Wang Y."/>
            <person name="Nelson W."/>
            <person name="Farmer A.D."/>
            <person name="Gaur P.M."/>
            <person name="Soderlund C."/>
            <person name="Penmetsa R.V."/>
            <person name="Xu C."/>
            <person name="Bharti A.K."/>
            <person name="He W."/>
            <person name="Winter P."/>
            <person name="Zhao S."/>
            <person name="Hane J.K."/>
            <person name="Carrasquilla-Garcia N."/>
            <person name="Condie J.A."/>
            <person name="Upadhyaya H.D."/>
            <person name="Luo M.C."/>
            <person name="Thudi M."/>
            <person name="Gowda C.L."/>
            <person name="Singh N.P."/>
            <person name="Lichtenzveig J."/>
            <person name="Gali K.K."/>
            <person name="Rubio J."/>
            <person name="Nadarajan N."/>
            <person name="Dolezel J."/>
            <person name="Bansal K.C."/>
            <person name="Xu X."/>
            <person name="Edwards D."/>
            <person name="Zhang G."/>
            <person name="Kahl G."/>
            <person name="Gil J."/>
            <person name="Singh K.B."/>
            <person name="Datta S.K."/>
            <person name="Jackson S.A."/>
            <person name="Wang J."/>
            <person name="Cook D.R."/>
        </authorList>
    </citation>
    <scope>NUCLEOTIDE SEQUENCE [LARGE SCALE GENOMIC DNA]</scope>
    <source>
        <strain evidence="12">cv. CDC Frontier</strain>
    </source>
</reference>
<evidence type="ECO:0000313" key="12">
    <source>
        <dbReference type="Proteomes" id="UP000087171"/>
    </source>
</evidence>
<sequence>MNLIIHSFQIKTPFTSSHTNTKSHLPNYQLSNMVTTTPLPLTLLIITLISLFFTPQTQAQKAPAPSPSGPINITSILEKAGQYTYLIRLLKETQQLIQIQSQLNSTSDGFTIFAPTDNAFQNLKSGAINDLTDEQKVKLILYHVTPKYYSLSDLLTVSNPVRTQASDSEGSWGLNFTSQGNQVNISSGVVTTSINNALRQQFPLAIYQLDKVLLPLQLFGTKSPSSSPSPKASETRNTTVKGDAPSPSKSSLKDNGVAGKNVGFGFVVGLCVICMRVLF</sequence>
<dbReference type="SMART" id="SM00554">
    <property type="entry name" value="FAS1"/>
    <property type="match status" value="1"/>
</dbReference>
<dbReference type="PROSITE" id="PS50213">
    <property type="entry name" value="FAS1"/>
    <property type="match status" value="1"/>
</dbReference>
<dbReference type="Gene3D" id="2.30.180.10">
    <property type="entry name" value="FAS1 domain"/>
    <property type="match status" value="1"/>
</dbReference>
<evidence type="ECO:0000259" key="11">
    <source>
        <dbReference type="PROSITE" id="PS50213"/>
    </source>
</evidence>
<keyword evidence="4" id="KW-0336">GPI-anchor</keyword>
<evidence type="ECO:0000256" key="10">
    <source>
        <dbReference type="SAM" id="MobiDB-lite"/>
    </source>
</evidence>
<dbReference type="Pfam" id="PF02469">
    <property type="entry name" value="Fasciclin"/>
    <property type="match status" value="1"/>
</dbReference>
<evidence type="ECO:0000256" key="4">
    <source>
        <dbReference type="ARBA" id="ARBA00022622"/>
    </source>
</evidence>
<evidence type="ECO:0000313" key="13">
    <source>
        <dbReference type="RefSeq" id="XP_004487189.1"/>
    </source>
</evidence>
<name>A0A1S2XFI3_CICAR</name>
<feature type="region of interest" description="Disordered" evidence="10">
    <location>
        <begin position="222"/>
        <end position="253"/>
    </location>
</feature>
<evidence type="ECO:0000256" key="3">
    <source>
        <dbReference type="ARBA" id="ARBA00022475"/>
    </source>
</evidence>
<dbReference type="SUPFAM" id="SSF82153">
    <property type="entry name" value="FAS1 domain"/>
    <property type="match status" value="1"/>
</dbReference>
<dbReference type="RefSeq" id="XP_004487189.1">
    <property type="nucleotide sequence ID" value="XM_004487132.3"/>
</dbReference>
<dbReference type="GO" id="GO:0009834">
    <property type="term" value="P:plant-type secondary cell wall biogenesis"/>
    <property type="evidence" value="ECO:0007669"/>
    <property type="project" value="UniProtKB-ARBA"/>
</dbReference>
<dbReference type="PANTHER" id="PTHR32077">
    <property type="entry name" value="FASCICLIN-LIKE ARABINOGALACTAN PROTEIN"/>
    <property type="match status" value="1"/>
</dbReference>
<evidence type="ECO:0000256" key="8">
    <source>
        <dbReference type="ARBA" id="ARBA00023180"/>
    </source>
</evidence>
<keyword evidence="3" id="KW-1003">Cell membrane</keyword>
<proteinExistence type="inferred from homology"/>
<protein>
    <submittedName>
        <fullName evidence="13">Fasciclin-like arabinogalactan protein 13</fullName>
    </submittedName>
</protein>
<dbReference type="GO" id="GO:0098552">
    <property type="term" value="C:side of membrane"/>
    <property type="evidence" value="ECO:0007669"/>
    <property type="project" value="UniProtKB-KW"/>
</dbReference>
<dbReference type="FunFam" id="2.30.180.10:FF:000006">
    <property type="entry name" value="Fasciclin-like arabinogalactan protein 11"/>
    <property type="match status" value="1"/>
</dbReference>
<evidence type="ECO:0000256" key="7">
    <source>
        <dbReference type="ARBA" id="ARBA00023136"/>
    </source>
</evidence>
<comment type="subcellular location">
    <subcellularLocation>
        <location evidence="1">Cell membrane</location>
        <topology evidence="1">Lipid-anchor</topology>
        <topology evidence="1">GPI-anchor</topology>
    </subcellularLocation>
</comment>
<keyword evidence="7" id="KW-0472">Membrane</keyword>
<dbReference type="PANTHER" id="PTHR32077:SF54">
    <property type="entry name" value="FASCICLIN-LIKE ARABINOGALACTAN PROTEIN 13-RELATED"/>
    <property type="match status" value="1"/>
</dbReference>
<dbReference type="GeneID" id="101510300"/>
<reference evidence="13" key="2">
    <citation type="submission" date="2025-08" db="UniProtKB">
        <authorList>
            <consortium name="RefSeq"/>
        </authorList>
    </citation>
    <scope>IDENTIFICATION</scope>
    <source>
        <tissue evidence="13">Etiolated seedlings</tissue>
    </source>
</reference>
<keyword evidence="4" id="KW-0449">Lipoprotein</keyword>
<dbReference type="InterPro" id="IPR036378">
    <property type="entry name" value="FAS1_dom_sf"/>
</dbReference>
<feature type="domain" description="FAS1" evidence="11">
    <location>
        <begin position="70"/>
        <end position="213"/>
    </location>
</feature>
<evidence type="ECO:0000256" key="9">
    <source>
        <dbReference type="ARBA" id="ARBA00024686"/>
    </source>
</evidence>
<dbReference type="AlphaFoldDB" id="A0A1S2XFI3"/>
<evidence type="ECO:0000256" key="6">
    <source>
        <dbReference type="ARBA" id="ARBA00022974"/>
    </source>
</evidence>
<evidence type="ECO:0000256" key="1">
    <source>
        <dbReference type="ARBA" id="ARBA00004609"/>
    </source>
</evidence>
<gene>
    <name evidence="13" type="primary">LOC101510300</name>
</gene>
<dbReference type="PaxDb" id="3827-XP_004487189.1"/>
<dbReference type="GO" id="GO:0005886">
    <property type="term" value="C:plasma membrane"/>
    <property type="evidence" value="ECO:0007669"/>
    <property type="project" value="UniProtKB-SubCell"/>
</dbReference>
<dbReference type="STRING" id="3827.A0A1S2XFI3"/>
<accession>A0A1S2XFI3</accession>
<dbReference type="Proteomes" id="UP000087171">
    <property type="component" value="Chromosome Ca1"/>
</dbReference>
<keyword evidence="8" id="KW-0325">Glycoprotein</keyword>
<comment type="function">
    <text evidence="9">May be a cell surface adhesion protein.</text>
</comment>
<comment type="similarity">
    <text evidence="2">Belongs to the fasciclin-like AGP family.</text>
</comment>
<dbReference type="OrthoDB" id="286301at2759"/>
<keyword evidence="6" id="KW-0654">Proteoglycan</keyword>
<keyword evidence="12" id="KW-1185">Reference proteome</keyword>
<organism evidence="12 13">
    <name type="scientific">Cicer arietinum</name>
    <name type="common">Chickpea</name>
    <name type="synonym">Garbanzo</name>
    <dbReference type="NCBI Taxonomy" id="3827"/>
    <lineage>
        <taxon>Eukaryota</taxon>
        <taxon>Viridiplantae</taxon>
        <taxon>Streptophyta</taxon>
        <taxon>Embryophyta</taxon>
        <taxon>Tracheophyta</taxon>
        <taxon>Spermatophyta</taxon>
        <taxon>Magnoliopsida</taxon>
        <taxon>eudicotyledons</taxon>
        <taxon>Gunneridae</taxon>
        <taxon>Pentapetalae</taxon>
        <taxon>rosids</taxon>
        <taxon>fabids</taxon>
        <taxon>Fabales</taxon>
        <taxon>Fabaceae</taxon>
        <taxon>Papilionoideae</taxon>
        <taxon>50 kb inversion clade</taxon>
        <taxon>NPAAA clade</taxon>
        <taxon>Hologalegina</taxon>
        <taxon>IRL clade</taxon>
        <taxon>Cicereae</taxon>
        <taxon>Cicer</taxon>
    </lineage>
</organism>
<evidence type="ECO:0000256" key="5">
    <source>
        <dbReference type="ARBA" id="ARBA00022729"/>
    </source>
</evidence>
<dbReference type="InterPro" id="IPR000782">
    <property type="entry name" value="FAS1_domain"/>
</dbReference>
<evidence type="ECO:0000256" key="2">
    <source>
        <dbReference type="ARBA" id="ARBA00007843"/>
    </source>
</evidence>
<keyword evidence="5" id="KW-0732">Signal</keyword>
<dbReference type="InterPro" id="IPR045003">
    <property type="entry name" value="FLA_A"/>
</dbReference>